<feature type="signal peptide" evidence="1">
    <location>
        <begin position="1"/>
        <end position="23"/>
    </location>
</feature>
<protein>
    <recommendedName>
        <fullName evidence="2">Tll0287-like domain-containing protein</fullName>
    </recommendedName>
</protein>
<dbReference type="RefSeq" id="WP_013135322.1">
    <property type="nucleotide sequence ID" value="NC_014166.1"/>
</dbReference>
<dbReference type="AlphaFoldDB" id="D5V610"/>
<dbReference type="InterPro" id="IPR021796">
    <property type="entry name" value="Tll0287-like_dom"/>
</dbReference>
<dbReference type="OrthoDB" id="9797588at2"/>
<keyword evidence="1" id="KW-0732">Signal</keyword>
<feature type="chain" id="PRO_5003078419" description="Tll0287-like domain-containing protein" evidence="1">
    <location>
        <begin position="24"/>
        <end position="192"/>
    </location>
</feature>
<organism evidence="3 4">
    <name type="scientific">Arcobacter nitrofigilis (strain ATCC 33309 / DSM 7299 / CCUG 15893 / LMG 7604 / NCTC 12251 / CI)</name>
    <name type="common">Campylobacter nitrofigilis</name>
    <dbReference type="NCBI Taxonomy" id="572480"/>
    <lineage>
        <taxon>Bacteria</taxon>
        <taxon>Pseudomonadati</taxon>
        <taxon>Campylobacterota</taxon>
        <taxon>Epsilonproteobacteria</taxon>
        <taxon>Campylobacterales</taxon>
        <taxon>Arcobacteraceae</taxon>
        <taxon>Arcobacter</taxon>
    </lineage>
</organism>
<feature type="domain" description="Tll0287-like" evidence="2">
    <location>
        <begin position="31"/>
        <end position="190"/>
    </location>
</feature>
<evidence type="ECO:0000259" key="2">
    <source>
        <dbReference type="Pfam" id="PF11845"/>
    </source>
</evidence>
<name>D5V610_ARCNC</name>
<dbReference type="EMBL" id="CP001999">
    <property type="protein sequence ID" value="ADG93177.1"/>
    <property type="molecule type" value="Genomic_DNA"/>
</dbReference>
<proteinExistence type="predicted"/>
<dbReference type="Pfam" id="PF11845">
    <property type="entry name" value="Tll0287-like"/>
    <property type="match status" value="1"/>
</dbReference>
<evidence type="ECO:0000256" key="1">
    <source>
        <dbReference type="SAM" id="SignalP"/>
    </source>
</evidence>
<sequence precursor="true">MLVKNIKNAVLICSILVTSYAFANNTLSEQEAKKEAINAIKQVGGTLKKHLGSEIKSGGVVQAATFCSEEASNLMKNSAANLPQGISIKRVTDKPRNPNNQATEAQIKVLNEIRADMKKGIKPKMVVKKIAENHYQVYKPLYIGKKCLACHGSIENRDKKAYSIIKAKYPNDKAIDYKLDDLRGAFFVDIKK</sequence>
<dbReference type="eggNOG" id="COG1472">
    <property type="taxonomic scope" value="Bacteria"/>
</dbReference>
<evidence type="ECO:0000313" key="3">
    <source>
        <dbReference type="EMBL" id="ADG93177.1"/>
    </source>
</evidence>
<accession>D5V610</accession>
<gene>
    <name evidence="3" type="ordered locus">Arnit_1521</name>
</gene>
<dbReference type="KEGG" id="ant:Arnit_1521"/>
<dbReference type="HOGENOM" id="CLU_109783_0_0_7"/>
<reference evidence="3 4" key="1">
    <citation type="journal article" date="2010" name="Stand. Genomic Sci.">
        <title>Complete genome sequence of Arcobacter nitrofigilis type strain (CI).</title>
        <authorList>
            <person name="Pati A."/>
            <person name="Gronow S."/>
            <person name="Lapidus A."/>
            <person name="Copeland A."/>
            <person name="Glavina Del Rio T."/>
            <person name="Nolan M."/>
            <person name="Lucas S."/>
            <person name="Tice H."/>
            <person name="Cheng J.F."/>
            <person name="Han C."/>
            <person name="Chertkov O."/>
            <person name="Bruce D."/>
            <person name="Tapia R."/>
            <person name="Goodwin L."/>
            <person name="Pitluck S."/>
            <person name="Liolios K."/>
            <person name="Ivanova N."/>
            <person name="Mavromatis K."/>
            <person name="Chen A."/>
            <person name="Palaniappan K."/>
            <person name="Land M."/>
            <person name="Hauser L."/>
            <person name="Chang Y.J."/>
            <person name="Jeffries C.D."/>
            <person name="Detter J.C."/>
            <person name="Rohde M."/>
            <person name="Goker M."/>
            <person name="Bristow J."/>
            <person name="Eisen J.A."/>
            <person name="Markowitz V."/>
            <person name="Hugenholtz P."/>
            <person name="Klenk H.P."/>
            <person name="Kyrpides N.C."/>
        </authorList>
    </citation>
    <scope>NUCLEOTIDE SEQUENCE [LARGE SCALE GENOMIC DNA]</scope>
    <source>
        <strain evidence="4">ATCC 33309 / DSM 7299 / CCUG 15893 / LMG 7604 / NCTC 12251 / CI</strain>
    </source>
</reference>
<keyword evidence="4" id="KW-1185">Reference proteome</keyword>
<dbReference type="STRING" id="572480.Arnit_1521"/>
<evidence type="ECO:0000313" key="4">
    <source>
        <dbReference type="Proteomes" id="UP000000939"/>
    </source>
</evidence>
<dbReference type="Proteomes" id="UP000000939">
    <property type="component" value="Chromosome"/>
</dbReference>